<feature type="binding site" evidence="10">
    <location>
        <position position="162"/>
    </location>
    <ligand>
        <name>substrate</name>
    </ligand>
</feature>
<dbReference type="InterPro" id="IPR033132">
    <property type="entry name" value="GH_1_N_CS"/>
</dbReference>
<evidence type="ECO:0000256" key="4">
    <source>
        <dbReference type="ARBA" id="ARBA00022801"/>
    </source>
</evidence>
<feature type="binding site" evidence="10">
    <location>
        <position position="18"/>
    </location>
    <ligand>
        <name>substrate</name>
    </ligand>
</feature>
<dbReference type="OrthoDB" id="2339329at2"/>
<dbReference type="PATRIC" id="fig|1304284.3.peg.1561"/>
<dbReference type="InterPro" id="IPR001360">
    <property type="entry name" value="Glyco_hydro_1"/>
</dbReference>
<feature type="binding site" evidence="10">
    <location>
        <position position="118"/>
    </location>
    <ligand>
        <name>substrate</name>
    </ligand>
</feature>
<keyword evidence="14" id="KW-1185">Reference proteome</keyword>
<dbReference type="RefSeq" id="WP_006313792.1">
    <property type="nucleotide sequence ID" value="NZ_ARZA01000185.1"/>
</dbReference>
<dbReference type="PROSITE" id="PS00653">
    <property type="entry name" value="GLYCOSYL_HYDROL_F1_2"/>
    <property type="match status" value="1"/>
</dbReference>
<evidence type="ECO:0000256" key="1">
    <source>
        <dbReference type="ARBA" id="ARBA00000448"/>
    </source>
</evidence>
<proteinExistence type="inferred from homology"/>
<dbReference type="Gene3D" id="3.20.20.80">
    <property type="entry name" value="Glycosidases"/>
    <property type="match status" value="1"/>
</dbReference>
<keyword evidence="7 12" id="KW-0326">Glycosidase</keyword>
<evidence type="ECO:0000256" key="2">
    <source>
        <dbReference type="ARBA" id="ARBA00010838"/>
    </source>
</evidence>
<dbReference type="PROSITE" id="PS00572">
    <property type="entry name" value="GLYCOSYL_HYDROL_F1_1"/>
    <property type="match status" value="1"/>
</dbReference>
<dbReference type="NCBIfam" id="TIGR03356">
    <property type="entry name" value="BGL"/>
    <property type="match status" value="1"/>
</dbReference>
<dbReference type="PRINTS" id="PR00131">
    <property type="entry name" value="GLHYDRLASE1"/>
</dbReference>
<evidence type="ECO:0000256" key="8">
    <source>
        <dbReference type="ARBA" id="ARBA00023326"/>
    </source>
</evidence>
<protein>
    <recommendedName>
        <fullName evidence="3 12">Beta-glucosidase</fullName>
        <ecNumber evidence="3 12">3.2.1.21</ecNumber>
    </recommendedName>
</protein>
<keyword evidence="6" id="KW-0119">Carbohydrate metabolism</keyword>
<dbReference type="EMBL" id="ARZA01000185">
    <property type="protein sequence ID" value="EOD00354.1"/>
    <property type="molecule type" value="Genomic_DNA"/>
</dbReference>
<comment type="caution">
    <text evidence="13">The sequence shown here is derived from an EMBL/GenBank/DDBJ whole genome shotgun (WGS) entry which is preliminary data.</text>
</comment>
<dbReference type="InterPro" id="IPR018120">
    <property type="entry name" value="Glyco_hydro_1_AS"/>
</dbReference>
<keyword evidence="4 12" id="KW-0378">Hydrolase</keyword>
<organism evidence="13 14">
    <name type="scientific">Caldisalinibacter kiritimatiensis</name>
    <dbReference type="NCBI Taxonomy" id="1304284"/>
    <lineage>
        <taxon>Bacteria</taxon>
        <taxon>Bacillati</taxon>
        <taxon>Bacillota</taxon>
        <taxon>Tissierellia</taxon>
        <taxon>Tissierellales</taxon>
        <taxon>Thermohalobacteraceae</taxon>
        <taxon>Caldisalinibacter</taxon>
    </lineage>
</organism>
<dbReference type="eggNOG" id="COG2723">
    <property type="taxonomic scope" value="Bacteria"/>
</dbReference>
<comment type="similarity">
    <text evidence="2 12">Belongs to the glycosyl hydrolase 1 family.</text>
</comment>
<dbReference type="AlphaFoldDB" id="R1CUK8"/>
<evidence type="ECO:0000256" key="3">
    <source>
        <dbReference type="ARBA" id="ARBA00012744"/>
    </source>
</evidence>
<name>R1CUK8_9FIRM</name>
<feature type="binding site" evidence="10">
    <location>
        <begin position="404"/>
        <end position="405"/>
    </location>
    <ligand>
        <name>substrate</name>
    </ligand>
</feature>
<dbReference type="Proteomes" id="UP000013378">
    <property type="component" value="Unassembled WGS sequence"/>
</dbReference>
<keyword evidence="5" id="KW-0136">Cellulose degradation</keyword>
<evidence type="ECO:0000256" key="9">
    <source>
        <dbReference type="PIRSR" id="PIRSR617736-1"/>
    </source>
</evidence>
<dbReference type="SUPFAM" id="SSF51445">
    <property type="entry name" value="(Trans)glycosidases"/>
    <property type="match status" value="1"/>
</dbReference>
<evidence type="ECO:0000256" key="6">
    <source>
        <dbReference type="ARBA" id="ARBA00023277"/>
    </source>
</evidence>
<dbReference type="EC" id="3.2.1.21" evidence="3 12"/>
<dbReference type="GO" id="GO:0005829">
    <property type="term" value="C:cytosol"/>
    <property type="evidence" value="ECO:0007669"/>
    <property type="project" value="TreeGrafter"/>
</dbReference>
<sequence length="444" mass="51798">MNKFDKGFVFGTATSSYQIEGAHDVDGRTDSIWDVFSRTPGKVHNGDTGDIACDHYNRYEEDVELLKELGVESYRFSIAWPRIFPEKGKYNSKGMEFYKKLIKALKNANIKPAITLYHWDLPMWAENEGGWTNRECVDWFCEYAEKCFEELGNEVDSWITHNEPFCSGFLGHYTGEHAPGIKSLDKSLKAIHHILLSHGKAVKIFRERGFNGQIGITLNLSPAYPNDNTINDRIACNNCDGFFNRWFLDPVFKGTYPMDMINLFTKKVKNFSFIKEGDLETISVKNDFLGINYYSSNVVEYSTDEELLFKFIEQDTKKTDMNWAITPSKLKDLIRRIREEYTNIPIYITENGAAFKDVVNEDGKVYDTDRIDYIKEHLKVISQLNEEGMNVAGYYLWSFMDNFEWAFGYSKRFGIVYVDYDSLKRIKKESFYEYSRIIKNRYVE</sequence>
<dbReference type="GO" id="GO:0030245">
    <property type="term" value="P:cellulose catabolic process"/>
    <property type="evidence" value="ECO:0007669"/>
    <property type="project" value="UniProtKB-KW"/>
</dbReference>
<reference evidence="13 14" key="1">
    <citation type="journal article" date="2015" name="Geomicrobiol. J.">
        <title>Caldisalinibacter kiritimatiensis gen. nov., sp. nov., a moderately thermohalophilic thiosulfate-reducing bacterium from a hypersaline microbial mat.</title>
        <authorList>
            <person name="Ben Hania W."/>
            <person name="Joseph M."/>
            <person name="Fiebig A."/>
            <person name="Bunk B."/>
            <person name="Klenk H.-P."/>
            <person name="Fardeau M.-L."/>
            <person name="Spring S."/>
        </authorList>
    </citation>
    <scope>NUCLEOTIDE SEQUENCE [LARGE SCALE GENOMIC DNA]</scope>
    <source>
        <strain evidence="13 14">L21-TH-D2</strain>
    </source>
</reference>
<evidence type="ECO:0000313" key="13">
    <source>
        <dbReference type="EMBL" id="EOD00354.1"/>
    </source>
</evidence>
<dbReference type="FunFam" id="3.20.20.80:FF:000004">
    <property type="entry name" value="Beta-glucosidase 6-phospho-beta-glucosidase"/>
    <property type="match status" value="1"/>
</dbReference>
<feature type="binding site" evidence="10">
    <location>
        <position position="294"/>
    </location>
    <ligand>
        <name>substrate</name>
    </ligand>
</feature>
<evidence type="ECO:0000256" key="11">
    <source>
        <dbReference type="PROSITE-ProRule" id="PRU10055"/>
    </source>
</evidence>
<comment type="catalytic activity">
    <reaction evidence="1 12">
        <text>Hydrolysis of terminal, non-reducing beta-D-glucosyl residues with release of beta-D-glucose.</text>
        <dbReference type="EC" id="3.2.1.21"/>
    </reaction>
</comment>
<evidence type="ECO:0000256" key="5">
    <source>
        <dbReference type="ARBA" id="ARBA00023001"/>
    </source>
</evidence>
<accession>R1CUK8</accession>
<evidence type="ECO:0000256" key="7">
    <source>
        <dbReference type="ARBA" id="ARBA00023295"/>
    </source>
</evidence>
<dbReference type="PANTHER" id="PTHR10353:SF36">
    <property type="entry name" value="LP05116P"/>
    <property type="match status" value="1"/>
</dbReference>
<evidence type="ECO:0000313" key="14">
    <source>
        <dbReference type="Proteomes" id="UP000013378"/>
    </source>
</evidence>
<feature type="active site" description="Proton donor" evidence="9">
    <location>
        <position position="163"/>
    </location>
</feature>
<keyword evidence="8" id="KW-0624">Polysaccharide degradation</keyword>
<feature type="binding site" evidence="10">
    <location>
        <position position="397"/>
    </location>
    <ligand>
        <name>substrate</name>
    </ligand>
</feature>
<gene>
    <name evidence="13" type="ORF">L21TH_1592</name>
</gene>
<dbReference type="STRING" id="1304284.L21TH_1592"/>
<dbReference type="Pfam" id="PF00232">
    <property type="entry name" value="Glyco_hydro_1"/>
    <property type="match status" value="1"/>
</dbReference>
<dbReference type="InterPro" id="IPR017736">
    <property type="entry name" value="Glyco_hydro_1_beta-glucosidase"/>
</dbReference>
<feature type="active site" description="Nucleophile" evidence="9 11">
    <location>
        <position position="350"/>
    </location>
</feature>
<dbReference type="PANTHER" id="PTHR10353">
    <property type="entry name" value="GLYCOSYL HYDROLASE"/>
    <property type="match status" value="1"/>
</dbReference>
<dbReference type="GO" id="GO:0008422">
    <property type="term" value="F:beta-glucosidase activity"/>
    <property type="evidence" value="ECO:0007669"/>
    <property type="project" value="UniProtKB-EC"/>
</dbReference>
<evidence type="ECO:0000256" key="10">
    <source>
        <dbReference type="PIRSR" id="PIRSR617736-2"/>
    </source>
</evidence>
<dbReference type="InterPro" id="IPR017853">
    <property type="entry name" value="GH"/>
</dbReference>
<evidence type="ECO:0000256" key="12">
    <source>
        <dbReference type="RuleBase" id="RU361175"/>
    </source>
</evidence>